<evidence type="ECO:0000256" key="1">
    <source>
        <dbReference type="SAM" id="MobiDB-lite"/>
    </source>
</evidence>
<dbReference type="EMBL" id="HACG01031159">
    <property type="protein sequence ID" value="CEK78024.1"/>
    <property type="molecule type" value="Transcribed_RNA"/>
</dbReference>
<proteinExistence type="predicted"/>
<gene>
    <name evidence="2" type="primary">ORF107887</name>
</gene>
<organism evidence="2">
    <name type="scientific">Arion vulgaris</name>
    <dbReference type="NCBI Taxonomy" id="1028688"/>
    <lineage>
        <taxon>Eukaryota</taxon>
        <taxon>Metazoa</taxon>
        <taxon>Spiralia</taxon>
        <taxon>Lophotrochozoa</taxon>
        <taxon>Mollusca</taxon>
        <taxon>Gastropoda</taxon>
        <taxon>Heterobranchia</taxon>
        <taxon>Euthyneura</taxon>
        <taxon>Panpulmonata</taxon>
        <taxon>Eupulmonata</taxon>
        <taxon>Stylommatophora</taxon>
        <taxon>Helicina</taxon>
        <taxon>Arionoidea</taxon>
        <taxon>Arionidae</taxon>
        <taxon>Arion</taxon>
    </lineage>
</organism>
<evidence type="ECO:0000313" key="2">
    <source>
        <dbReference type="EMBL" id="CEK78024.1"/>
    </source>
</evidence>
<sequence length="62" mass="6674">MKDINESSCMSNSTSQNNDGGGSGGESQNNSVYCSLVIDIIFQLSYSLEPSSFQDLTFLLSL</sequence>
<feature type="region of interest" description="Disordered" evidence="1">
    <location>
        <begin position="1"/>
        <end position="27"/>
    </location>
</feature>
<feature type="compositionally biased region" description="Polar residues" evidence="1">
    <location>
        <begin position="1"/>
        <end position="10"/>
    </location>
</feature>
<name>A0A0B7AAL8_9EUPU</name>
<accession>A0A0B7AAL8</accession>
<dbReference type="AlphaFoldDB" id="A0A0B7AAL8"/>
<reference evidence="2" key="1">
    <citation type="submission" date="2014-12" db="EMBL/GenBank/DDBJ databases">
        <title>Insight into the proteome of Arion vulgaris.</title>
        <authorList>
            <person name="Aradska J."/>
            <person name="Bulat T."/>
            <person name="Smidak R."/>
            <person name="Sarate P."/>
            <person name="Gangsoo J."/>
            <person name="Sialana F."/>
            <person name="Bilban M."/>
            <person name="Lubec G."/>
        </authorList>
    </citation>
    <scope>NUCLEOTIDE SEQUENCE</scope>
    <source>
        <tissue evidence="2">Skin</tissue>
    </source>
</reference>
<protein>
    <submittedName>
        <fullName evidence="2">Uncharacterized protein</fullName>
    </submittedName>
</protein>